<comment type="caution">
    <text evidence="2">The sequence shown here is derived from an EMBL/GenBank/DDBJ whole genome shotgun (WGS) entry which is preliminary data.</text>
</comment>
<feature type="region of interest" description="Disordered" evidence="1">
    <location>
        <begin position="1"/>
        <end position="335"/>
    </location>
</feature>
<gene>
    <name evidence="2" type="ORF">VaNZ11_000846</name>
</gene>
<dbReference type="EMBL" id="BSDZ01000003">
    <property type="protein sequence ID" value="GLI59020.1"/>
    <property type="molecule type" value="Genomic_DNA"/>
</dbReference>
<keyword evidence="3" id="KW-1185">Reference proteome</keyword>
<feature type="compositionally biased region" description="Low complexity" evidence="1">
    <location>
        <begin position="661"/>
        <end position="677"/>
    </location>
</feature>
<name>A0ABQ5RN85_9CHLO</name>
<feature type="compositionally biased region" description="Low complexity" evidence="1">
    <location>
        <begin position="30"/>
        <end position="67"/>
    </location>
</feature>
<proteinExistence type="predicted"/>
<reference evidence="2 3" key="1">
    <citation type="journal article" date="2023" name="IScience">
        <title>Expanded male sex-determining region conserved during the evolution of homothallism in the green alga Volvox.</title>
        <authorList>
            <person name="Yamamoto K."/>
            <person name="Matsuzaki R."/>
            <person name="Mahakham W."/>
            <person name="Heman W."/>
            <person name="Sekimoto H."/>
            <person name="Kawachi M."/>
            <person name="Minakuchi Y."/>
            <person name="Toyoda A."/>
            <person name="Nozaki H."/>
        </authorList>
    </citation>
    <scope>NUCLEOTIDE SEQUENCE [LARGE SCALE GENOMIC DNA]</scope>
    <source>
        <strain evidence="2 3">NIES-4468</strain>
    </source>
</reference>
<feature type="compositionally biased region" description="Low complexity" evidence="1">
    <location>
        <begin position="164"/>
        <end position="177"/>
    </location>
</feature>
<organism evidence="2 3">
    <name type="scientific">Volvox africanus</name>
    <dbReference type="NCBI Taxonomy" id="51714"/>
    <lineage>
        <taxon>Eukaryota</taxon>
        <taxon>Viridiplantae</taxon>
        <taxon>Chlorophyta</taxon>
        <taxon>core chlorophytes</taxon>
        <taxon>Chlorophyceae</taxon>
        <taxon>CS clade</taxon>
        <taxon>Chlamydomonadales</taxon>
        <taxon>Volvocaceae</taxon>
        <taxon>Volvox</taxon>
    </lineage>
</organism>
<accession>A0ABQ5RN85</accession>
<feature type="region of interest" description="Disordered" evidence="1">
    <location>
        <begin position="510"/>
        <end position="558"/>
    </location>
</feature>
<feature type="compositionally biased region" description="Low complexity" evidence="1">
    <location>
        <begin position="82"/>
        <end position="91"/>
    </location>
</feature>
<feature type="compositionally biased region" description="Low complexity" evidence="1">
    <location>
        <begin position="186"/>
        <end position="201"/>
    </location>
</feature>
<evidence type="ECO:0000256" key="1">
    <source>
        <dbReference type="SAM" id="MobiDB-lite"/>
    </source>
</evidence>
<evidence type="ECO:0000313" key="3">
    <source>
        <dbReference type="Proteomes" id="UP001165090"/>
    </source>
</evidence>
<feature type="compositionally biased region" description="Basic and acidic residues" evidence="1">
    <location>
        <begin position="718"/>
        <end position="727"/>
    </location>
</feature>
<feature type="compositionally biased region" description="Gly residues" evidence="1">
    <location>
        <begin position="510"/>
        <end position="526"/>
    </location>
</feature>
<feature type="region of interest" description="Disordered" evidence="1">
    <location>
        <begin position="621"/>
        <end position="727"/>
    </location>
</feature>
<feature type="compositionally biased region" description="Gly residues" evidence="1">
    <location>
        <begin position="115"/>
        <end position="128"/>
    </location>
</feature>
<dbReference type="Proteomes" id="UP001165090">
    <property type="component" value="Unassembled WGS sequence"/>
</dbReference>
<protein>
    <submittedName>
        <fullName evidence="2">Uncharacterized protein</fullName>
    </submittedName>
</protein>
<feature type="compositionally biased region" description="Pro residues" evidence="1">
    <location>
        <begin position="229"/>
        <end position="239"/>
    </location>
</feature>
<sequence>MQLGPGRSGSCLRRPFRARSTSGAGEEEVSTSPGESFRSSSSSCSNSRADSGGGAANASCSNSDCSSGRGGDGGSVLAPYDSSSSAASHAAASHDEEETAPQPAQSTMGLAAAVLGGGTVDNGGGSDGGTMMEFAPNMNLNVATPPCPSLPRGVPRPHTPFERPPMLAQQHQQQQPKPQRHNHLAKQPQQSSSSQSLSLKPMDSLSQVVFPPSPLRIGSPPTQPKSCTPVPPLPLPPAPRQQQQQQQNQKQLEQQQQLPYHPAHPEGYSRGWLSSRGQPHPTGDTLARGLGLISTPPASPQSAQSPAHAQLFKRRSSGQASITGPDGTTDDDWDAPLVPYIAEATPNAMLSYQGMPLERGASAPGCNGGADGGATASVQTPRAPTAPPSFALAPRRPEIPKLGLHKLLGGRGSGDGAAPDVADKVAAGPTEREQWAPVSGSQSARADWTFGDASRSGDERADRCGALTVRADWAGGGAPTSSGSALTSRCEMVKSVKSLLRGWQTARGATGSGYGCRSGSGSGSGSDGASFNPQGVARSTAAAAGARPTQLSRAEDHTPETAAAVHCWQRDTVATAMTLAAGERGRLAAIYSGMLRHGEAAVRPTLEYSLLWKQHQQQQPHTQVREVEMEEDQQQRQRRQQQRQQTPIVPRAEVSDPVFRGASKGPAAPHAPAPSAAIFGSNPVPAVPSKLRGSGVGMAAWNKSRAAAVAREVMPRSPGRDPRTSRR</sequence>
<feature type="compositionally biased region" description="Low complexity" evidence="1">
    <location>
        <begin position="294"/>
        <end position="310"/>
    </location>
</feature>
<feature type="compositionally biased region" description="Low complexity" evidence="1">
    <location>
        <begin position="240"/>
        <end position="261"/>
    </location>
</feature>
<evidence type="ECO:0000313" key="2">
    <source>
        <dbReference type="EMBL" id="GLI59020.1"/>
    </source>
</evidence>
<feature type="region of interest" description="Disordered" evidence="1">
    <location>
        <begin position="363"/>
        <end position="395"/>
    </location>
</feature>
<feature type="region of interest" description="Disordered" evidence="1">
    <location>
        <begin position="427"/>
        <end position="461"/>
    </location>
</feature>